<feature type="region of interest" description="Disordered" evidence="1">
    <location>
        <begin position="106"/>
        <end position="131"/>
    </location>
</feature>
<reference evidence="3" key="1">
    <citation type="submission" date="2020-11" db="EMBL/GenBank/DDBJ databases">
        <authorList>
            <consortium name="DOE Joint Genome Institute"/>
            <person name="Ahrendt S."/>
            <person name="Riley R."/>
            <person name="Andreopoulos W."/>
            <person name="LaButti K."/>
            <person name="Pangilinan J."/>
            <person name="Ruiz-duenas F.J."/>
            <person name="Barrasa J.M."/>
            <person name="Sanchez-Garcia M."/>
            <person name="Camarero S."/>
            <person name="Miyauchi S."/>
            <person name="Serrano A."/>
            <person name="Linde D."/>
            <person name="Babiker R."/>
            <person name="Drula E."/>
            <person name="Ayuso-Fernandez I."/>
            <person name="Pacheco R."/>
            <person name="Padilla G."/>
            <person name="Ferreira P."/>
            <person name="Barriuso J."/>
            <person name="Kellner H."/>
            <person name="Castanera R."/>
            <person name="Alfaro M."/>
            <person name="Ramirez L."/>
            <person name="Pisabarro A.G."/>
            <person name="Kuo A."/>
            <person name="Tritt A."/>
            <person name="Lipzen A."/>
            <person name="He G."/>
            <person name="Yan M."/>
            <person name="Ng V."/>
            <person name="Cullen D."/>
            <person name="Martin F."/>
            <person name="Rosso M.-N."/>
            <person name="Henrissat B."/>
            <person name="Hibbett D."/>
            <person name="Martinez A.T."/>
            <person name="Grigoriev I.V."/>
        </authorList>
    </citation>
    <scope>NUCLEOTIDE SEQUENCE</scope>
    <source>
        <strain evidence="3">AH 44721</strain>
    </source>
</reference>
<sequence length="293" mass="32133">MPVNTRTLDHIVHLTPPGSLEETSKQWRELGFQVLPGGVHTDGLTENALVVLSDGVYIELISFTHPASHYPPGSPARIKRDNHRWGHLPYGWIDFAFLGTGSRAPGESISETINERSKKEGTGVEYTPEVDGGRTRADGVVLKWLINSVKSGEEKVLPFFCGDVTPRKLRVPSDPPENTVHPSGALGIAHVHILAEPSSFNETARQITSVLGPSSTSFVTHDAPSLYWNLDTQGAKFTDDAQLVLSTPIGKEEEAFVQGLGKGIYEVRFFLKVDDETPDSQRTPYGRIGWVIV</sequence>
<keyword evidence="4" id="KW-1185">Reference proteome</keyword>
<accession>A0A9P5TLH0</accession>
<evidence type="ECO:0000313" key="3">
    <source>
        <dbReference type="EMBL" id="KAF8898236.1"/>
    </source>
</evidence>
<dbReference type="AlphaFoldDB" id="A0A9P5TLH0"/>
<comment type="caution">
    <text evidence="3">The sequence shown here is derived from an EMBL/GenBank/DDBJ whole genome shotgun (WGS) entry which is preliminary data.</text>
</comment>
<proteinExistence type="predicted"/>
<dbReference type="Proteomes" id="UP000724874">
    <property type="component" value="Unassembled WGS sequence"/>
</dbReference>
<dbReference type="SUPFAM" id="SSF54593">
    <property type="entry name" value="Glyoxalase/Bleomycin resistance protein/Dihydroxybiphenyl dioxygenase"/>
    <property type="match status" value="2"/>
</dbReference>
<dbReference type="Gene3D" id="3.10.180.10">
    <property type="entry name" value="2,3-Dihydroxybiphenyl 1,2-Dioxygenase, domain 1"/>
    <property type="match status" value="1"/>
</dbReference>
<dbReference type="InterPro" id="IPR029068">
    <property type="entry name" value="Glyas_Bleomycin-R_OHBP_Dase"/>
</dbReference>
<feature type="compositionally biased region" description="Basic and acidic residues" evidence="1">
    <location>
        <begin position="113"/>
        <end position="122"/>
    </location>
</feature>
<protein>
    <submittedName>
        <fullName evidence="3">Glyoxalase-like domain-containing protein</fullName>
    </submittedName>
</protein>
<dbReference type="PANTHER" id="PTHR40265:SF1">
    <property type="entry name" value="GLYOXALASE-LIKE DOMAIN-CONTAINING PROTEIN"/>
    <property type="match status" value="1"/>
</dbReference>
<dbReference type="PANTHER" id="PTHR40265">
    <property type="entry name" value="BLL2707 PROTEIN"/>
    <property type="match status" value="1"/>
</dbReference>
<evidence type="ECO:0000256" key="1">
    <source>
        <dbReference type="SAM" id="MobiDB-lite"/>
    </source>
</evidence>
<name>A0A9P5TLH0_GYMJU</name>
<organism evidence="3 4">
    <name type="scientific">Gymnopilus junonius</name>
    <name type="common">Spectacular rustgill mushroom</name>
    <name type="synonym">Gymnopilus spectabilis subsp. junonius</name>
    <dbReference type="NCBI Taxonomy" id="109634"/>
    <lineage>
        <taxon>Eukaryota</taxon>
        <taxon>Fungi</taxon>
        <taxon>Dikarya</taxon>
        <taxon>Basidiomycota</taxon>
        <taxon>Agaricomycotina</taxon>
        <taxon>Agaricomycetes</taxon>
        <taxon>Agaricomycetidae</taxon>
        <taxon>Agaricales</taxon>
        <taxon>Agaricineae</taxon>
        <taxon>Hymenogastraceae</taxon>
        <taxon>Gymnopilus</taxon>
    </lineage>
</organism>
<feature type="domain" description="Glyoxalase-like" evidence="2">
    <location>
        <begin position="8"/>
        <end position="206"/>
    </location>
</feature>
<dbReference type="OrthoDB" id="408973at2759"/>
<dbReference type="InterPro" id="IPR025870">
    <property type="entry name" value="Glyoxalase-like_dom"/>
</dbReference>
<dbReference type="Pfam" id="PF13468">
    <property type="entry name" value="Glyoxalase_3"/>
    <property type="match status" value="1"/>
</dbReference>
<dbReference type="EMBL" id="JADNYJ010000054">
    <property type="protein sequence ID" value="KAF8898236.1"/>
    <property type="molecule type" value="Genomic_DNA"/>
</dbReference>
<gene>
    <name evidence="3" type="ORF">CPB84DRAFT_1815696</name>
</gene>
<evidence type="ECO:0000259" key="2">
    <source>
        <dbReference type="Pfam" id="PF13468"/>
    </source>
</evidence>
<evidence type="ECO:0000313" key="4">
    <source>
        <dbReference type="Proteomes" id="UP000724874"/>
    </source>
</evidence>